<evidence type="ECO:0000313" key="3">
    <source>
        <dbReference type="EMBL" id="SFE55426.1"/>
    </source>
</evidence>
<dbReference type="PANTHER" id="PTHR10963">
    <property type="entry name" value="GLYCOSYL HYDROLASE-RELATED"/>
    <property type="match status" value="1"/>
</dbReference>
<dbReference type="PROSITE" id="PS51762">
    <property type="entry name" value="GH16_2"/>
    <property type="match status" value="1"/>
</dbReference>
<dbReference type="RefSeq" id="WP_093918156.1">
    <property type="nucleotide sequence ID" value="NZ_FONW01000001.1"/>
</dbReference>
<dbReference type="Proteomes" id="UP000198964">
    <property type="component" value="Unassembled WGS sequence"/>
</dbReference>
<keyword evidence="4" id="KW-1185">Reference proteome</keyword>
<dbReference type="Gene3D" id="2.60.120.200">
    <property type="match status" value="1"/>
</dbReference>
<dbReference type="InterPro" id="IPR013320">
    <property type="entry name" value="ConA-like_dom_sf"/>
</dbReference>
<dbReference type="PANTHER" id="PTHR10963:SF55">
    <property type="entry name" value="GLYCOSIDE HYDROLASE FAMILY 16 PROTEIN"/>
    <property type="match status" value="1"/>
</dbReference>
<evidence type="ECO:0000256" key="1">
    <source>
        <dbReference type="ARBA" id="ARBA00006865"/>
    </source>
</evidence>
<comment type="similarity">
    <text evidence="1">Belongs to the glycosyl hydrolase 16 family.</text>
</comment>
<feature type="domain" description="GH16" evidence="2">
    <location>
        <begin position="38"/>
        <end position="274"/>
    </location>
</feature>
<evidence type="ECO:0000259" key="2">
    <source>
        <dbReference type="PROSITE" id="PS51762"/>
    </source>
</evidence>
<dbReference type="SUPFAM" id="SSF49899">
    <property type="entry name" value="Concanavalin A-like lectins/glucanases"/>
    <property type="match status" value="1"/>
</dbReference>
<dbReference type="GO" id="GO:0005975">
    <property type="term" value="P:carbohydrate metabolic process"/>
    <property type="evidence" value="ECO:0007669"/>
    <property type="project" value="InterPro"/>
</dbReference>
<protein>
    <submittedName>
        <fullName evidence="3">Glycosyl hydrolases family 16</fullName>
    </submittedName>
</protein>
<organism evidence="3 4">
    <name type="scientific">Sunxiuqinia elliptica</name>
    <dbReference type="NCBI Taxonomy" id="655355"/>
    <lineage>
        <taxon>Bacteria</taxon>
        <taxon>Pseudomonadati</taxon>
        <taxon>Bacteroidota</taxon>
        <taxon>Bacteroidia</taxon>
        <taxon>Marinilabiliales</taxon>
        <taxon>Prolixibacteraceae</taxon>
        <taxon>Sunxiuqinia</taxon>
    </lineage>
</organism>
<proteinExistence type="inferred from homology"/>
<dbReference type="InterPro" id="IPR000757">
    <property type="entry name" value="Beta-glucanase-like"/>
</dbReference>
<dbReference type="Pfam" id="PF00722">
    <property type="entry name" value="Glyco_hydro_16"/>
    <property type="match status" value="1"/>
</dbReference>
<accession>A0A1I2BH24</accession>
<dbReference type="CDD" id="cd08023">
    <property type="entry name" value="GH16_laminarinase_like"/>
    <property type="match status" value="1"/>
</dbReference>
<name>A0A1I2BH24_9BACT</name>
<dbReference type="GO" id="GO:0004553">
    <property type="term" value="F:hydrolase activity, hydrolyzing O-glycosyl compounds"/>
    <property type="evidence" value="ECO:0007669"/>
    <property type="project" value="InterPro"/>
</dbReference>
<dbReference type="EMBL" id="FONW01000001">
    <property type="protein sequence ID" value="SFE55426.1"/>
    <property type="molecule type" value="Genomic_DNA"/>
</dbReference>
<evidence type="ECO:0000313" key="4">
    <source>
        <dbReference type="Proteomes" id="UP000198964"/>
    </source>
</evidence>
<dbReference type="InterPro" id="IPR050546">
    <property type="entry name" value="Glycosyl_Hydrlase_16"/>
</dbReference>
<keyword evidence="3" id="KW-0378">Hydrolase</keyword>
<reference evidence="3 4" key="1">
    <citation type="submission" date="2016-10" db="EMBL/GenBank/DDBJ databases">
        <authorList>
            <person name="de Groot N.N."/>
        </authorList>
    </citation>
    <scope>NUCLEOTIDE SEQUENCE [LARGE SCALE GENOMIC DNA]</scope>
    <source>
        <strain evidence="3 4">CGMCC 1.9156</strain>
    </source>
</reference>
<gene>
    <name evidence="3" type="ORF">SAMN05216283_101412</name>
</gene>
<sequence>MAGTYFSVFLLFGFLLAGISCGQVDQKKADQYELVWADEFDYVGLPDSLKWSYDTEGNDWGWGNQEEQFYTKRRLANAEVKNGRLYITAIKENYKDRKFTSARLVTKGKGDWLYGKVEVSAKLPQGRGLWPAIWMLPTDWKYGGWPASGEIDIMENVGFMADTILASVHTQSYHHSIGTQQSDTLIIPSCYDEFHTYQLEWEPDELRAYIDGQHFFTFQNEETGTDAWPFDQRFHLLLNVAVGGTWGGAKGIDSAIFPRSMEVDYVRVYQKQASFKSSN</sequence>
<dbReference type="AlphaFoldDB" id="A0A1I2BH24"/>
<dbReference type="STRING" id="655355.SAMN05216283_101412"/>